<name>A0A1T4QSS4_9SPIR</name>
<dbReference type="GeneID" id="303368469"/>
<dbReference type="STRING" id="225004.SAMN02745152_02093"/>
<reference evidence="1 2" key="1">
    <citation type="submission" date="2017-02" db="EMBL/GenBank/DDBJ databases">
        <authorList>
            <person name="Peterson S.W."/>
        </authorList>
    </citation>
    <scope>NUCLEOTIDE SEQUENCE [LARGE SCALE GENOMIC DNA]</scope>
    <source>
        <strain evidence="1 2">ATCC BAA-909</strain>
    </source>
</reference>
<accession>A0A1T4QSS4</accession>
<dbReference type="AlphaFoldDB" id="A0A1T4QSS4"/>
<evidence type="ECO:0000313" key="2">
    <source>
        <dbReference type="Proteomes" id="UP000190395"/>
    </source>
</evidence>
<evidence type="ECO:0000313" key="1">
    <source>
        <dbReference type="EMBL" id="SKA06647.1"/>
    </source>
</evidence>
<dbReference type="Proteomes" id="UP000190395">
    <property type="component" value="Unassembled WGS sequence"/>
</dbReference>
<sequence>MENKRLSRSEVVRGILDGLVREVISGGAVAYIRDKVQRFDDGSVPMQKWSRCNQMIAFFNGTRDARTFNAWTEAGRFPKKGSHSFQIVAPLFKTEKDDATNEEKRVLSGFTLINEFRIEDTEGKELPYQTRMKELKTDELPLIDVAQKLGIKVKADLCGTAEGSFSPFERVIRMNCTDKQVFLHELSHGIIAEIKRKEKITLEYGFEEICAELSSAFLGSLYGVEIDLQNTKAYIQGWAGKGHVAWKVIEAVEWTEKVYKFIEELKEKTQKEEKEMKIFSTKTAAKSAKPNVLPFKTEDFKDRTQIYNPKIGKWVKRDSKTGLFTSVKGDGKPFSRVKIEDNPFAEVAKRLPGEADLPPAA</sequence>
<organism evidence="1 2">
    <name type="scientific">Treponema berlinense</name>
    <dbReference type="NCBI Taxonomy" id="225004"/>
    <lineage>
        <taxon>Bacteria</taxon>
        <taxon>Pseudomonadati</taxon>
        <taxon>Spirochaetota</taxon>
        <taxon>Spirochaetia</taxon>
        <taxon>Spirochaetales</taxon>
        <taxon>Treponemataceae</taxon>
        <taxon>Treponema</taxon>
    </lineage>
</organism>
<gene>
    <name evidence="1" type="ORF">SAMN02745152_02093</name>
</gene>
<dbReference type="EMBL" id="FUXC01000017">
    <property type="protein sequence ID" value="SKA06647.1"/>
    <property type="molecule type" value="Genomic_DNA"/>
</dbReference>
<protein>
    <submittedName>
        <fullName evidence="1">Antirestriction protein ArdC</fullName>
    </submittedName>
</protein>
<proteinExistence type="predicted"/>
<keyword evidence="2" id="KW-1185">Reference proteome</keyword>
<dbReference type="RefSeq" id="WP_200806586.1">
    <property type="nucleotide sequence ID" value="NZ_FUXC01000017.1"/>
</dbReference>